<feature type="compositionally biased region" description="Basic and acidic residues" evidence="3">
    <location>
        <begin position="84"/>
        <end position="103"/>
    </location>
</feature>
<dbReference type="PROSITE" id="PS51898">
    <property type="entry name" value="TYR_RECOMBINASE"/>
    <property type="match status" value="1"/>
</dbReference>
<dbReference type="InterPro" id="IPR025166">
    <property type="entry name" value="Integrase_DNA_bind_dom"/>
</dbReference>
<evidence type="ECO:0000256" key="2">
    <source>
        <dbReference type="ARBA" id="ARBA00022908"/>
    </source>
</evidence>
<dbReference type="InterPro" id="IPR050808">
    <property type="entry name" value="Phage_Integrase"/>
</dbReference>
<dbReference type="Proteomes" id="UP000683493">
    <property type="component" value="Chromosome"/>
</dbReference>
<proteinExistence type="inferred from homology"/>
<gene>
    <name evidence="5" type="ORF">KP005_20305</name>
</gene>
<reference evidence="5 6" key="1">
    <citation type="submission" date="2021-06" db="EMBL/GenBank/DDBJ databases">
        <title>Gemonas diversity in paddy soil.</title>
        <authorList>
            <person name="Liu G."/>
        </authorList>
    </citation>
    <scope>NUCLEOTIDE SEQUENCE [LARGE SCALE GENOMIC DNA]</scope>
    <source>
        <strain evidence="5 6">RG29</strain>
    </source>
</reference>
<dbReference type="PANTHER" id="PTHR30629">
    <property type="entry name" value="PROPHAGE INTEGRASE"/>
    <property type="match status" value="1"/>
</dbReference>
<dbReference type="CDD" id="cd00801">
    <property type="entry name" value="INT_P4_C"/>
    <property type="match status" value="1"/>
</dbReference>
<dbReference type="PANTHER" id="PTHR30629:SF2">
    <property type="entry name" value="PROPHAGE INTEGRASE INTS-RELATED"/>
    <property type="match status" value="1"/>
</dbReference>
<feature type="domain" description="Tyr recombinase" evidence="4">
    <location>
        <begin position="209"/>
        <end position="409"/>
    </location>
</feature>
<evidence type="ECO:0000256" key="1">
    <source>
        <dbReference type="ARBA" id="ARBA00008857"/>
    </source>
</evidence>
<dbReference type="EMBL" id="CP076724">
    <property type="protein sequence ID" value="QWV97643.1"/>
    <property type="molecule type" value="Genomic_DNA"/>
</dbReference>
<accession>A0ABX8JGX2</accession>
<evidence type="ECO:0000313" key="6">
    <source>
        <dbReference type="Proteomes" id="UP000683493"/>
    </source>
</evidence>
<feature type="region of interest" description="Disordered" evidence="3">
    <location>
        <begin position="75"/>
        <end position="103"/>
    </location>
</feature>
<keyword evidence="5" id="KW-0238">DNA-binding</keyword>
<protein>
    <submittedName>
        <fullName evidence="5">Integrase arm-type DNA-binding domain-containing protein</fullName>
    </submittedName>
</protein>
<sequence length="446" mass="51226">MGFTDRYVASLKPRSKQYVERERGGFAIRVLPTGQKTFLFIYTFDGQRRQLNLGSYPSQSLAEARAAHAAAYAMLHDPGNPRDPLGERTQRQDKERQEREEIRKRPTVARLIEEYVENFAKEKKKTWAEDKRILEKDVLPVWGDRKASDIERRDVLLLIEGMKGRGSAITLNTFKIIRRMFRYAVKQEIVGQSPCIGFEKDDELPVVASRERNLDAEEIRIFWEGVNKASMSDATRRALKLILVTCQRPGEVVVMHRSQIKGRWWEFMPKSTKVTRERPRPQRVYLTDLALRLIGNEDGYIFPSPTTGGHMTERSLAYAIRRNIKGYTRRKPSSDPKAGDIPKMVRVKEDRKIDMDHFTPHDLRRTGATMIARLGYPDETVDAVLAHLKKGIIKVYNRYAYDQEKQSALEAWERDLLAIVTGVASDGAGLAGTECKVLRLPRHLDA</sequence>
<dbReference type="InterPro" id="IPR002104">
    <property type="entry name" value="Integrase_catalytic"/>
</dbReference>
<dbReference type="Pfam" id="PF00589">
    <property type="entry name" value="Phage_integrase"/>
    <property type="match status" value="1"/>
</dbReference>
<dbReference type="InterPro" id="IPR053876">
    <property type="entry name" value="Phage_int_M"/>
</dbReference>
<dbReference type="Pfam" id="PF22022">
    <property type="entry name" value="Phage_int_M"/>
    <property type="match status" value="1"/>
</dbReference>
<evidence type="ECO:0000313" key="5">
    <source>
        <dbReference type="EMBL" id="QWV97643.1"/>
    </source>
</evidence>
<name>A0ABX8JGX2_9BACT</name>
<keyword evidence="2" id="KW-0229">DNA integration</keyword>
<evidence type="ECO:0000259" key="4">
    <source>
        <dbReference type="PROSITE" id="PS51898"/>
    </source>
</evidence>
<evidence type="ECO:0000256" key="3">
    <source>
        <dbReference type="SAM" id="MobiDB-lite"/>
    </source>
</evidence>
<comment type="similarity">
    <text evidence="1">Belongs to the 'phage' integrase family.</text>
</comment>
<organism evidence="5 6">
    <name type="scientific">Geomonas diazotrophica</name>
    <dbReference type="NCBI Taxonomy" id="2843197"/>
    <lineage>
        <taxon>Bacteria</taxon>
        <taxon>Pseudomonadati</taxon>
        <taxon>Thermodesulfobacteriota</taxon>
        <taxon>Desulfuromonadia</taxon>
        <taxon>Geobacterales</taxon>
        <taxon>Geobacteraceae</taxon>
        <taxon>Geomonas</taxon>
    </lineage>
</organism>
<dbReference type="GO" id="GO:0003677">
    <property type="term" value="F:DNA binding"/>
    <property type="evidence" value="ECO:0007669"/>
    <property type="project" value="UniProtKB-KW"/>
</dbReference>
<dbReference type="Pfam" id="PF13356">
    <property type="entry name" value="Arm-DNA-bind_3"/>
    <property type="match status" value="1"/>
</dbReference>
<keyword evidence="6" id="KW-1185">Reference proteome</keyword>